<dbReference type="AlphaFoldDB" id="A0A502CXG0"/>
<proteinExistence type="predicted"/>
<evidence type="ECO:0000313" key="2">
    <source>
        <dbReference type="Proteomes" id="UP000317722"/>
    </source>
</evidence>
<evidence type="ECO:0000313" key="1">
    <source>
        <dbReference type="EMBL" id="TPG17354.1"/>
    </source>
</evidence>
<name>A0A502CXG0_9MICO</name>
<dbReference type="Proteomes" id="UP000317722">
    <property type="component" value="Unassembled WGS sequence"/>
</dbReference>
<comment type="caution">
    <text evidence="1">The sequence shown here is derived from an EMBL/GenBank/DDBJ whole genome shotgun (WGS) entry which is preliminary data.</text>
</comment>
<dbReference type="EMBL" id="RCZM01000003">
    <property type="protein sequence ID" value="TPG17354.1"/>
    <property type="molecule type" value="Genomic_DNA"/>
</dbReference>
<reference evidence="1 2" key="1">
    <citation type="journal article" date="2019" name="Environ. Microbiol.">
        <title>Species interactions and distinct microbial communities in high Arctic permafrost affected cryosols are associated with the CH4 and CO2 gas fluxes.</title>
        <authorList>
            <person name="Altshuler I."/>
            <person name="Hamel J."/>
            <person name="Turney S."/>
            <person name="Magnuson E."/>
            <person name="Levesque R."/>
            <person name="Greer C."/>
            <person name="Whyte L.G."/>
        </authorList>
    </citation>
    <scope>NUCLEOTIDE SEQUENCE [LARGE SCALE GENOMIC DNA]</scope>
    <source>
        <strain evidence="1 2">S9.3A</strain>
    </source>
</reference>
<organism evidence="1 2">
    <name type="scientific">Pedococcus bigeumensis</name>
    <dbReference type="NCBI Taxonomy" id="433644"/>
    <lineage>
        <taxon>Bacteria</taxon>
        <taxon>Bacillati</taxon>
        <taxon>Actinomycetota</taxon>
        <taxon>Actinomycetes</taxon>
        <taxon>Micrococcales</taxon>
        <taxon>Intrasporangiaceae</taxon>
        <taxon>Pedococcus</taxon>
    </lineage>
</organism>
<accession>A0A502CXG0</accession>
<protein>
    <submittedName>
        <fullName evidence="1">Uncharacterized protein</fullName>
    </submittedName>
</protein>
<keyword evidence="2" id="KW-1185">Reference proteome</keyword>
<sequence length="88" mass="9942">MRWVESEFPTGSSEKVLEELRDLPDGVFGGQVPERIQASLVIRTGGDWHVFQQWVQLAHSDWRDALVGAGLGDEDWRIRLDAVLGTPR</sequence>
<gene>
    <name evidence="1" type="ORF">EAH86_11510</name>
</gene>